<comment type="caution">
    <text evidence="1">The sequence shown here is derived from an EMBL/GenBank/DDBJ whole genome shotgun (WGS) entry which is preliminary data.</text>
</comment>
<sequence length="122" mass="13683">MGVVFLATSERLEVRLDSPLRLHAHHPWRREAALLEGHLVISELNSIRIKCNHGRTSFLSEHPGCRRTTYDPFVPFQYSSKLTALRKVCDGNHQDPIKLTGSAFYAHGPAVPPRSSAPQRSS</sequence>
<dbReference type="AlphaFoldDB" id="A0A7J5ZSJ4"/>
<name>A0A7J5ZSJ4_AMEME</name>
<dbReference type="Proteomes" id="UP000593565">
    <property type="component" value="Unassembled WGS sequence"/>
</dbReference>
<reference evidence="1 2" key="1">
    <citation type="submission" date="2020-02" db="EMBL/GenBank/DDBJ databases">
        <title>A chromosome-scale genome assembly of the black bullhead catfish (Ameiurus melas).</title>
        <authorList>
            <person name="Wen M."/>
            <person name="Zham M."/>
            <person name="Cabau C."/>
            <person name="Klopp C."/>
            <person name="Donnadieu C."/>
            <person name="Roques C."/>
            <person name="Bouchez O."/>
            <person name="Lampietro C."/>
            <person name="Jouanno E."/>
            <person name="Herpin A."/>
            <person name="Louis A."/>
            <person name="Berthelot C."/>
            <person name="Parey E."/>
            <person name="Roest-Crollius H."/>
            <person name="Braasch I."/>
            <person name="Postlethwait J."/>
            <person name="Robinson-Rechavi M."/>
            <person name="Echchiki A."/>
            <person name="Begum T."/>
            <person name="Montfort J."/>
            <person name="Schartl M."/>
            <person name="Bobe J."/>
            <person name="Guiguen Y."/>
        </authorList>
    </citation>
    <scope>NUCLEOTIDE SEQUENCE [LARGE SCALE GENOMIC DNA]</scope>
    <source>
        <strain evidence="1">M_S1</strain>
        <tissue evidence="1">Blood</tissue>
    </source>
</reference>
<proteinExistence type="predicted"/>
<dbReference type="EMBL" id="JAAGNN010000023">
    <property type="protein sequence ID" value="KAF4073632.1"/>
    <property type="molecule type" value="Genomic_DNA"/>
</dbReference>
<organism evidence="1 2">
    <name type="scientific">Ameiurus melas</name>
    <name type="common">Black bullhead</name>
    <name type="synonym">Silurus melas</name>
    <dbReference type="NCBI Taxonomy" id="219545"/>
    <lineage>
        <taxon>Eukaryota</taxon>
        <taxon>Metazoa</taxon>
        <taxon>Chordata</taxon>
        <taxon>Craniata</taxon>
        <taxon>Vertebrata</taxon>
        <taxon>Euteleostomi</taxon>
        <taxon>Actinopterygii</taxon>
        <taxon>Neopterygii</taxon>
        <taxon>Teleostei</taxon>
        <taxon>Ostariophysi</taxon>
        <taxon>Siluriformes</taxon>
        <taxon>Ictaluridae</taxon>
        <taxon>Ameiurus</taxon>
    </lineage>
</organism>
<evidence type="ECO:0000313" key="2">
    <source>
        <dbReference type="Proteomes" id="UP000593565"/>
    </source>
</evidence>
<evidence type="ECO:0000313" key="1">
    <source>
        <dbReference type="EMBL" id="KAF4073632.1"/>
    </source>
</evidence>
<accession>A0A7J5ZSJ4</accession>
<gene>
    <name evidence="1" type="ORF">AMELA_G00245580</name>
</gene>
<keyword evidence="2" id="KW-1185">Reference proteome</keyword>
<protein>
    <submittedName>
        <fullName evidence="1">Uncharacterized protein</fullName>
    </submittedName>
</protein>